<organism evidence="3">
    <name type="scientific">Pseudomonas solani</name>
    <dbReference type="NCBI Taxonomy" id="2731552"/>
    <lineage>
        <taxon>Bacteria</taxon>
        <taxon>Pseudomonadati</taxon>
        <taxon>Pseudomonadota</taxon>
        <taxon>Gammaproteobacteria</taxon>
        <taxon>Pseudomonadales</taxon>
        <taxon>Pseudomonadaceae</taxon>
        <taxon>Pseudomonas</taxon>
    </lineage>
</organism>
<feature type="chain" id="PRO_5043784123" evidence="1">
    <location>
        <begin position="29"/>
        <end position="164"/>
    </location>
</feature>
<dbReference type="Gene3D" id="2.60.40.1820">
    <property type="match status" value="1"/>
</dbReference>
<dbReference type="GO" id="GO:0009269">
    <property type="term" value="P:response to desiccation"/>
    <property type="evidence" value="ECO:0007669"/>
    <property type="project" value="InterPro"/>
</dbReference>
<keyword evidence="1" id="KW-0732">Signal</keyword>
<evidence type="ECO:0000313" key="3">
    <source>
        <dbReference type="EMBL" id="XBY65001.1"/>
    </source>
</evidence>
<dbReference type="RefSeq" id="WP_043245959.1">
    <property type="nucleotide sequence ID" value="NZ_CP158373.1"/>
</dbReference>
<dbReference type="AlphaFoldDB" id="A0AAU7Y3U2"/>
<sequence length="164" mass="17664">MTPIIRSTLRLASCLLLMLGLSACSTLAPRDPVRIDLVGMEPVPGQGLEMRFMVKLRVQNPNDTAIRYNGIALDLDINNQPLASGVSDQAGEIPRFSEALVSVPVTISAFSAMRQAWGLANSHDTGRQPGVPYTVRGKLGGGFWNTVRFNEAGLLSLPEPATVY</sequence>
<gene>
    <name evidence="3" type="ORF">ABS648_04345</name>
</gene>
<dbReference type="EMBL" id="CP158373">
    <property type="protein sequence ID" value="XBY65001.1"/>
    <property type="molecule type" value="Genomic_DNA"/>
</dbReference>
<dbReference type="PROSITE" id="PS51257">
    <property type="entry name" value="PROKAR_LIPOPROTEIN"/>
    <property type="match status" value="1"/>
</dbReference>
<proteinExistence type="predicted"/>
<dbReference type="SMART" id="SM00769">
    <property type="entry name" value="WHy"/>
    <property type="match status" value="1"/>
</dbReference>
<evidence type="ECO:0000256" key="1">
    <source>
        <dbReference type="SAM" id="SignalP"/>
    </source>
</evidence>
<dbReference type="SUPFAM" id="SSF117070">
    <property type="entry name" value="LEA14-like"/>
    <property type="match status" value="1"/>
</dbReference>
<feature type="signal peptide" evidence="1">
    <location>
        <begin position="1"/>
        <end position="28"/>
    </location>
</feature>
<dbReference type="InterPro" id="IPR004864">
    <property type="entry name" value="LEA_2"/>
</dbReference>
<name>A0AAU7Y3U2_9PSED</name>
<reference evidence="3" key="1">
    <citation type="submission" date="2023-08" db="EMBL/GenBank/DDBJ databases">
        <title>Increased levels of nutrients transform a symbiont into a lethal pathobiont.</title>
        <authorList>
            <person name="Lachnit T."/>
            <person name="Ulrich L."/>
            <person name="Willmer F.M."/>
            <person name="Hasenbein T."/>
            <person name="Steiner L.X."/>
            <person name="Wolters M."/>
            <person name="Herbst E.M."/>
            <person name="Deines P."/>
        </authorList>
    </citation>
    <scope>NUCLEOTIDE SEQUENCE</scope>
    <source>
        <strain evidence="3">T3</strain>
    </source>
</reference>
<evidence type="ECO:0000259" key="2">
    <source>
        <dbReference type="SMART" id="SM00769"/>
    </source>
</evidence>
<protein>
    <submittedName>
        <fullName evidence="3">LEA type 2 family protein</fullName>
    </submittedName>
</protein>
<feature type="domain" description="Water stress and hypersensitive response" evidence="2">
    <location>
        <begin position="35"/>
        <end position="158"/>
    </location>
</feature>
<accession>A0AAU7Y3U2</accession>
<dbReference type="Pfam" id="PF03168">
    <property type="entry name" value="LEA_2"/>
    <property type="match status" value="1"/>
</dbReference>
<dbReference type="InterPro" id="IPR013990">
    <property type="entry name" value="WHy-dom"/>
</dbReference>